<keyword evidence="5 7" id="KW-0456">Lyase</keyword>
<dbReference type="PANTHER" id="PTHR30518">
    <property type="entry name" value="ENDOLYTIC MUREIN TRANSGLYCOSYLASE"/>
    <property type="match status" value="1"/>
</dbReference>
<keyword evidence="1 7" id="KW-1003">Cell membrane</keyword>
<dbReference type="EMBL" id="BAABIM010000003">
    <property type="protein sequence ID" value="GAA4690768.1"/>
    <property type="molecule type" value="Genomic_DNA"/>
</dbReference>
<keyword evidence="6 7" id="KW-0961">Cell wall biogenesis/degradation</keyword>
<keyword evidence="2 7" id="KW-0812">Transmembrane</keyword>
<feature type="region of interest" description="Disordered" evidence="8">
    <location>
        <begin position="1"/>
        <end position="24"/>
    </location>
</feature>
<sequence length="409" mass="43844">MTDQHEGRRDGYAEAYPDMVEPPPAAGDVETLDDAFDAQARAGGRRRRRTTGSRLKGCLPVLIVLAIVGGLGYVGVSRGVDFLRDQFAAPEDYPGPGSGEVTFEVVSGDSISQMGTNLAEQDIVASAQAFVDAASGNPDASAIQPGFYPMMEQMSAQGALAVLIDPAQTMTNQIVVPEGYRNADVVDILVENTDFRRAQFERVLESPQKLGLPDYAESAEGYLFPATYSFAPNATPATMLQSMVERFKQAAADVDLVRRAEALGYTPHELLTVASLVEAEARGDDMPKVARVIYNRLENPGTAGTVGRLEIDATVGYALGIRPGVALTADQIATESPYNTRQVTGLPPGPIDNPGEAAMEAAAAPAEGDWYYYVTVNLRTGETKFATSYDEFLEYKAEYDAYCDGSDAC</sequence>
<dbReference type="HAMAP" id="MF_02065">
    <property type="entry name" value="MltG"/>
    <property type="match status" value="1"/>
</dbReference>
<keyword evidence="10" id="KW-1185">Reference proteome</keyword>
<comment type="subcellular location">
    <subcellularLocation>
        <location evidence="7">Cell membrane</location>
        <topology evidence="7">Single-pass membrane protein</topology>
    </subcellularLocation>
</comment>
<evidence type="ECO:0000256" key="2">
    <source>
        <dbReference type="ARBA" id="ARBA00022692"/>
    </source>
</evidence>
<evidence type="ECO:0000256" key="1">
    <source>
        <dbReference type="ARBA" id="ARBA00022475"/>
    </source>
</evidence>
<evidence type="ECO:0000256" key="3">
    <source>
        <dbReference type="ARBA" id="ARBA00022989"/>
    </source>
</evidence>
<comment type="function">
    <text evidence="7">Functions as a peptidoglycan terminase that cleaves nascent peptidoglycan strands endolytically to terminate their elongation.</text>
</comment>
<protein>
    <recommendedName>
        <fullName evidence="7">Endolytic murein transglycosylase</fullName>
        <ecNumber evidence="7">4.2.2.29</ecNumber>
    </recommendedName>
    <alternativeName>
        <fullName evidence="7">Peptidoglycan lytic transglycosylase</fullName>
    </alternativeName>
    <alternativeName>
        <fullName evidence="7">Peptidoglycan polymerization terminase</fullName>
    </alternativeName>
</protein>
<name>A0ABP8WJA7_9ACTN</name>
<dbReference type="Pfam" id="PF02618">
    <property type="entry name" value="YceG"/>
    <property type="match status" value="1"/>
</dbReference>
<dbReference type="Proteomes" id="UP001500621">
    <property type="component" value="Unassembled WGS sequence"/>
</dbReference>
<evidence type="ECO:0000256" key="8">
    <source>
        <dbReference type="SAM" id="MobiDB-lite"/>
    </source>
</evidence>
<comment type="similarity">
    <text evidence="7">Belongs to the transglycosylase MltG family.</text>
</comment>
<keyword evidence="4 7" id="KW-0472">Membrane</keyword>
<feature type="compositionally biased region" description="Basic and acidic residues" evidence="8">
    <location>
        <begin position="1"/>
        <end position="12"/>
    </location>
</feature>
<organism evidence="9 10">
    <name type="scientific">Nocardioides nanhaiensis</name>
    <dbReference type="NCBI Taxonomy" id="1476871"/>
    <lineage>
        <taxon>Bacteria</taxon>
        <taxon>Bacillati</taxon>
        <taxon>Actinomycetota</taxon>
        <taxon>Actinomycetes</taxon>
        <taxon>Propionibacteriales</taxon>
        <taxon>Nocardioidaceae</taxon>
        <taxon>Nocardioides</taxon>
    </lineage>
</organism>
<evidence type="ECO:0000256" key="5">
    <source>
        <dbReference type="ARBA" id="ARBA00023239"/>
    </source>
</evidence>
<reference evidence="10" key="1">
    <citation type="journal article" date="2019" name="Int. J. Syst. Evol. Microbiol.">
        <title>The Global Catalogue of Microorganisms (GCM) 10K type strain sequencing project: providing services to taxonomists for standard genome sequencing and annotation.</title>
        <authorList>
            <consortium name="The Broad Institute Genomics Platform"/>
            <consortium name="The Broad Institute Genome Sequencing Center for Infectious Disease"/>
            <person name="Wu L."/>
            <person name="Ma J."/>
        </authorList>
    </citation>
    <scope>NUCLEOTIDE SEQUENCE [LARGE SCALE GENOMIC DNA]</scope>
    <source>
        <strain evidence="10">JCM 18127</strain>
    </source>
</reference>
<dbReference type="NCBIfam" id="TIGR00247">
    <property type="entry name" value="endolytic transglycosylase MltG"/>
    <property type="match status" value="1"/>
</dbReference>
<dbReference type="Gene3D" id="3.30.1490.480">
    <property type="entry name" value="Endolytic murein transglycosylase"/>
    <property type="match status" value="1"/>
</dbReference>
<comment type="catalytic activity">
    <reaction evidence="7">
        <text>a peptidoglycan chain = a peptidoglycan chain with N-acetyl-1,6-anhydromuramyl-[peptide] at the reducing end + a peptidoglycan chain with N-acetylglucosamine at the non-reducing end.</text>
        <dbReference type="EC" id="4.2.2.29"/>
    </reaction>
</comment>
<evidence type="ECO:0000313" key="10">
    <source>
        <dbReference type="Proteomes" id="UP001500621"/>
    </source>
</evidence>
<dbReference type="InterPro" id="IPR003770">
    <property type="entry name" value="MLTG-like"/>
</dbReference>
<dbReference type="EC" id="4.2.2.29" evidence="7"/>
<proteinExistence type="inferred from homology"/>
<feature type="site" description="Important for catalytic activity" evidence="7">
    <location>
        <position position="280"/>
    </location>
</feature>
<evidence type="ECO:0000256" key="7">
    <source>
        <dbReference type="HAMAP-Rule" id="MF_02065"/>
    </source>
</evidence>
<evidence type="ECO:0000256" key="4">
    <source>
        <dbReference type="ARBA" id="ARBA00023136"/>
    </source>
</evidence>
<comment type="caution">
    <text evidence="9">The sequence shown here is derived from an EMBL/GenBank/DDBJ whole genome shotgun (WGS) entry which is preliminary data.</text>
</comment>
<dbReference type="RefSeq" id="WP_345267424.1">
    <property type="nucleotide sequence ID" value="NZ_BAABIM010000003.1"/>
</dbReference>
<evidence type="ECO:0000256" key="6">
    <source>
        <dbReference type="ARBA" id="ARBA00023316"/>
    </source>
</evidence>
<accession>A0ABP8WJA7</accession>
<keyword evidence="3 7" id="KW-1133">Transmembrane helix</keyword>
<dbReference type="PANTHER" id="PTHR30518:SF2">
    <property type="entry name" value="ENDOLYTIC MUREIN TRANSGLYCOSYLASE"/>
    <property type="match status" value="1"/>
</dbReference>
<evidence type="ECO:0000313" key="9">
    <source>
        <dbReference type="EMBL" id="GAA4690768.1"/>
    </source>
</evidence>
<gene>
    <name evidence="7 9" type="primary">mltG</name>
    <name evidence="9" type="ORF">GCM10023226_30800</name>
</gene>
<feature type="transmembrane region" description="Helical" evidence="7">
    <location>
        <begin position="55"/>
        <end position="76"/>
    </location>
</feature>